<organism evidence="1">
    <name type="scientific">hydrothermal vent metagenome</name>
    <dbReference type="NCBI Taxonomy" id="652676"/>
    <lineage>
        <taxon>unclassified sequences</taxon>
        <taxon>metagenomes</taxon>
        <taxon>ecological metagenomes</taxon>
    </lineage>
</organism>
<dbReference type="AlphaFoldDB" id="A0A3B0VNS6"/>
<gene>
    <name evidence="1" type="ORF">MNBD_GAMMA03-609</name>
</gene>
<reference evidence="1" key="1">
    <citation type="submission" date="2018-06" db="EMBL/GenBank/DDBJ databases">
        <authorList>
            <person name="Zhirakovskaya E."/>
        </authorList>
    </citation>
    <scope>NUCLEOTIDE SEQUENCE</scope>
</reference>
<protein>
    <recommendedName>
        <fullName evidence="2">DUF937 domain-containing protein</fullName>
    </recommendedName>
</protein>
<dbReference type="Gene3D" id="1.10.10.690">
    <property type="entry name" value="YidB-like"/>
    <property type="match status" value="1"/>
</dbReference>
<evidence type="ECO:0000313" key="1">
    <source>
        <dbReference type="EMBL" id="VAW44531.1"/>
    </source>
</evidence>
<dbReference type="SUPFAM" id="SSF140804">
    <property type="entry name" value="YidB-like"/>
    <property type="match status" value="1"/>
</dbReference>
<name>A0A3B0VNS6_9ZZZZ</name>
<accession>A0A3B0VNS6</accession>
<dbReference type="Pfam" id="PF20159">
    <property type="entry name" value="YidB"/>
    <property type="match status" value="1"/>
</dbReference>
<proteinExistence type="predicted"/>
<dbReference type="InterPro" id="IPR045372">
    <property type="entry name" value="YidB"/>
</dbReference>
<evidence type="ECO:0008006" key="2">
    <source>
        <dbReference type="Google" id="ProtNLM"/>
    </source>
</evidence>
<dbReference type="InterPro" id="IPR027405">
    <property type="entry name" value="YidB-like"/>
</dbReference>
<sequence length="145" mass="14589">MDMSNLLQLGVSAFMKSNQSGEAGSNLNPEVLMSALSNLTGGEGGFDVSSLLGKMQGGDLLGMAQSWLGDGDNQAIDANQLMSLFGSDKISAFASQLGMSESEAVGGLSDAIPQIMDNASSGGSLLDSVGGLEGAMGLAGKFFGK</sequence>
<dbReference type="EMBL" id="UOFC01000010">
    <property type="protein sequence ID" value="VAW44531.1"/>
    <property type="molecule type" value="Genomic_DNA"/>
</dbReference>